<sequence>MRYILGVIIIILASYSDIFLFRMGLLPSSPAYTIIPVFIALSFMTFPLTDILDIFRSHTFKMLALVLIFSLIYTAITRAKLAVILEKVTLNTITIFLYVLCVQFFRTSSSNLSIMVMVSAFFILGGSVVYDMFIGLPKRSLELAMSVRKGGFGENPNQAASGIKFLALAALVFLTDKIKLKYIVIAFMVVSVFLTFSRSGLVSVVFILGLGALNNWDYQFKFTPVTIVQRSVKLVILFVVLFIALVGIGNIVRANFPAFNRGEAGKRLDLLTGNSKTKNVSKQAFEGGREVLLAIYWNEFKKNPLGYGTGYSSDKSANNNKLNTHNYYLYLAVNFGFVALLCYLVYVLYNIRVSIKYDQFYYLIFSILFILEGFFTHSIFYYRPIIVCLAVFDSQVYKTLSESRIKTRLANHLK</sequence>
<evidence type="ECO:0000259" key="6">
    <source>
        <dbReference type="Pfam" id="PF04932"/>
    </source>
</evidence>
<accession>A0ABS3T3R1</accession>
<dbReference type="InterPro" id="IPR051533">
    <property type="entry name" value="WaaL-like"/>
</dbReference>
<organism evidence="7 8">
    <name type="scientific">Winogradskyella pelagia</name>
    <dbReference type="NCBI Taxonomy" id="2819984"/>
    <lineage>
        <taxon>Bacteria</taxon>
        <taxon>Pseudomonadati</taxon>
        <taxon>Bacteroidota</taxon>
        <taxon>Flavobacteriia</taxon>
        <taxon>Flavobacteriales</taxon>
        <taxon>Flavobacteriaceae</taxon>
        <taxon>Winogradskyella</taxon>
    </lineage>
</organism>
<dbReference type="Pfam" id="PF04932">
    <property type="entry name" value="Wzy_C"/>
    <property type="match status" value="1"/>
</dbReference>
<evidence type="ECO:0000256" key="3">
    <source>
        <dbReference type="ARBA" id="ARBA00022989"/>
    </source>
</evidence>
<feature type="transmembrane region" description="Helical" evidence="5">
    <location>
        <begin position="327"/>
        <end position="348"/>
    </location>
</feature>
<gene>
    <name evidence="7" type="ORF">J4050_09105</name>
</gene>
<feature type="transmembrane region" description="Helical" evidence="5">
    <location>
        <begin position="88"/>
        <end position="105"/>
    </location>
</feature>
<feature type="transmembrane region" description="Helical" evidence="5">
    <location>
        <begin position="182"/>
        <end position="212"/>
    </location>
</feature>
<keyword evidence="3 5" id="KW-1133">Transmembrane helix</keyword>
<name>A0ABS3T3R1_9FLAO</name>
<feature type="domain" description="O-antigen ligase-related" evidence="6">
    <location>
        <begin position="184"/>
        <end position="344"/>
    </location>
</feature>
<dbReference type="InterPro" id="IPR007016">
    <property type="entry name" value="O-antigen_ligase-rel_domated"/>
</dbReference>
<keyword evidence="8" id="KW-1185">Reference proteome</keyword>
<feature type="transmembrane region" description="Helical" evidence="5">
    <location>
        <begin position="360"/>
        <end position="382"/>
    </location>
</feature>
<keyword evidence="4 5" id="KW-0472">Membrane</keyword>
<evidence type="ECO:0000256" key="4">
    <source>
        <dbReference type="ARBA" id="ARBA00023136"/>
    </source>
</evidence>
<comment type="subcellular location">
    <subcellularLocation>
        <location evidence="1">Membrane</location>
        <topology evidence="1">Multi-pass membrane protein</topology>
    </subcellularLocation>
</comment>
<evidence type="ECO:0000256" key="5">
    <source>
        <dbReference type="SAM" id="Phobius"/>
    </source>
</evidence>
<dbReference type="RefSeq" id="WP_208154267.1">
    <property type="nucleotide sequence ID" value="NZ_JAGEVF010000006.1"/>
</dbReference>
<protein>
    <submittedName>
        <fullName evidence="7">O-antigen ligase family protein</fullName>
    </submittedName>
</protein>
<dbReference type="EMBL" id="JAGEVF010000006">
    <property type="protein sequence ID" value="MBO3116904.1"/>
    <property type="molecule type" value="Genomic_DNA"/>
</dbReference>
<reference evidence="7 8" key="1">
    <citation type="submission" date="2021-03" db="EMBL/GenBank/DDBJ databases">
        <title>Winogradskyella sp. nov., isolated from costal sediment.</title>
        <authorList>
            <person name="Gao C."/>
        </authorList>
    </citation>
    <scope>NUCLEOTIDE SEQUENCE [LARGE SCALE GENOMIC DNA]</scope>
    <source>
        <strain evidence="7 8">DF17</strain>
    </source>
</reference>
<dbReference type="PANTHER" id="PTHR37422">
    <property type="entry name" value="TEICHURONIC ACID BIOSYNTHESIS PROTEIN TUAE"/>
    <property type="match status" value="1"/>
</dbReference>
<keyword evidence="7" id="KW-0436">Ligase</keyword>
<proteinExistence type="predicted"/>
<feature type="transmembrane region" description="Helical" evidence="5">
    <location>
        <begin position="59"/>
        <end position="76"/>
    </location>
</feature>
<evidence type="ECO:0000313" key="8">
    <source>
        <dbReference type="Proteomes" id="UP000676776"/>
    </source>
</evidence>
<evidence type="ECO:0000256" key="2">
    <source>
        <dbReference type="ARBA" id="ARBA00022692"/>
    </source>
</evidence>
<dbReference type="GO" id="GO:0016874">
    <property type="term" value="F:ligase activity"/>
    <property type="evidence" value="ECO:0007669"/>
    <property type="project" value="UniProtKB-KW"/>
</dbReference>
<keyword evidence="2 5" id="KW-0812">Transmembrane</keyword>
<feature type="transmembrane region" description="Helical" evidence="5">
    <location>
        <begin position="32"/>
        <end position="52"/>
    </location>
</feature>
<dbReference type="Proteomes" id="UP000676776">
    <property type="component" value="Unassembled WGS sequence"/>
</dbReference>
<feature type="transmembrane region" description="Helical" evidence="5">
    <location>
        <begin position="112"/>
        <end position="136"/>
    </location>
</feature>
<evidence type="ECO:0000256" key="1">
    <source>
        <dbReference type="ARBA" id="ARBA00004141"/>
    </source>
</evidence>
<feature type="transmembrane region" description="Helical" evidence="5">
    <location>
        <begin position="232"/>
        <end position="252"/>
    </location>
</feature>
<comment type="caution">
    <text evidence="7">The sequence shown here is derived from an EMBL/GenBank/DDBJ whole genome shotgun (WGS) entry which is preliminary data.</text>
</comment>
<dbReference type="PANTHER" id="PTHR37422:SF13">
    <property type="entry name" value="LIPOPOLYSACCHARIDE BIOSYNTHESIS PROTEIN PA4999-RELATED"/>
    <property type="match status" value="1"/>
</dbReference>
<evidence type="ECO:0000313" key="7">
    <source>
        <dbReference type="EMBL" id="MBO3116904.1"/>
    </source>
</evidence>